<dbReference type="AlphaFoldDB" id="A0A1F6A827"/>
<evidence type="ECO:0000313" key="3">
    <source>
        <dbReference type="Proteomes" id="UP000177092"/>
    </source>
</evidence>
<dbReference type="Pfam" id="PF18765">
    <property type="entry name" value="Polbeta"/>
    <property type="match status" value="1"/>
</dbReference>
<organism evidence="2 3">
    <name type="scientific">Candidatus Gottesmanbacteria bacterium RIFCSPHIGHO2_02_FULL_40_13</name>
    <dbReference type="NCBI Taxonomy" id="1798384"/>
    <lineage>
        <taxon>Bacteria</taxon>
        <taxon>Candidatus Gottesmaniibacteriota</taxon>
    </lineage>
</organism>
<evidence type="ECO:0000313" key="2">
    <source>
        <dbReference type="EMBL" id="OGG20714.1"/>
    </source>
</evidence>
<feature type="domain" description="Polymerase beta nucleotidyltransferase" evidence="1">
    <location>
        <begin position="24"/>
        <end position="92"/>
    </location>
</feature>
<dbReference type="SUPFAM" id="SSF81301">
    <property type="entry name" value="Nucleotidyltransferase"/>
    <property type="match status" value="1"/>
</dbReference>
<proteinExistence type="predicted"/>
<sequence length="96" mass="10683">MLDQNTLSILKSVINKHLDDSKYKAFIFGSRTQQTHRKFCDLDVGIMGSTALAASTLLQIKEELSNSDIPYLCDVVDFGAVSNDFREKALSKIISL</sequence>
<dbReference type="STRING" id="1798384.A3D03_05505"/>
<reference evidence="2 3" key="1">
    <citation type="journal article" date="2016" name="Nat. Commun.">
        <title>Thousands of microbial genomes shed light on interconnected biogeochemical processes in an aquifer system.</title>
        <authorList>
            <person name="Anantharaman K."/>
            <person name="Brown C.T."/>
            <person name="Hug L.A."/>
            <person name="Sharon I."/>
            <person name="Castelle C.J."/>
            <person name="Probst A.J."/>
            <person name="Thomas B.C."/>
            <person name="Singh A."/>
            <person name="Wilkins M.J."/>
            <person name="Karaoz U."/>
            <person name="Brodie E.L."/>
            <person name="Williams K.H."/>
            <person name="Hubbard S.S."/>
            <person name="Banfield J.F."/>
        </authorList>
    </citation>
    <scope>NUCLEOTIDE SEQUENCE [LARGE SCALE GENOMIC DNA]</scope>
</reference>
<dbReference type="Gene3D" id="3.30.460.10">
    <property type="entry name" value="Beta Polymerase, domain 2"/>
    <property type="match status" value="1"/>
</dbReference>
<gene>
    <name evidence="2" type="ORF">A3D03_05505</name>
</gene>
<dbReference type="InterPro" id="IPR043519">
    <property type="entry name" value="NT_sf"/>
</dbReference>
<dbReference type="CDD" id="cd05403">
    <property type="entry name" value="NT_KNTase_like"/>
    <property type="match status" value="1"/>
</dbReference>
<evidence type="ECO:0000259" key="1">
    <source>
        <dbReference type="Pfam" id="PF18765"/>
    </source>
</evidence>
<accession>A0A1F6A827</accession>
<dbReference type="Proteomes" id="UP000177092">
    <property type="component" value="Unassembled WGS sequence"/>
</dbReference>
<dbReference type="EMBL" id="MFJN01000036">
    <property type="protein sequence ID" value="OGG20714.1"/>
    <property type="molecule type" value="Genomic_DNA"/>
</dbReference>
<dbReference type="InterPro" id="IPR041633">
    <property type="entry name" value="Polbeta"/>
</dbReference>
<comment type="caution">
    <text evidence="2">The sequence shown here is derived from an EMBL/GenBank/DDBJ whole genome shotgun (WGS) entry which is preliminary data.</text>
</comment>
<name>A0A1F6A827_9BACT</name>
<protein>
    <recommendedName>
        <fullName evidence="1">Polymerase beta nucleotidyltransferase domain-containing protein</fullName>
    </recommendedName>
</protein>